<dbReference type="GO" id="GO:0016020">
    <property type="term" value="C:membrane"/>
    <property type="evidence" value="ECO:0007669"/>
    <property type="project" value="UniProtKB-SubCell"/>
</dbReference>
<evidence type="ECO:0000259" key="3">
    <source>
        <dbReference type="PROSITE" id="PS50850"/>
    </source>
</evidence>
<dbReference type="PROSITE" id="PS50850">
    <property type="entry name" value="MFS"/>
    <property type="match status" value="1"/>
</dbReference>
<dbReference type="InterPro" id="IPR020846">
    <property type="entry name" value="MFS_dom"/>
</dbReference>
<name>A0ABD1EMZ6_HYPHA</name>
<reference evidence="4 5" key="1">
    <citation type="submission" date="2024-05" db="EMBL/GenBank/DDBJ databases">
        <title>Genetic variation in Jamaican populations of the coffee berry borer (Hypothenemus hampei).</title>
        <authorList>
            <person name="Errbii M."/>
            <person name="Myrie A."/>
        </authorList>
    </citation>
    <scope>NUCLEOTIDE SEQUENCE [LARGE SCALE GENOMIC DNA]</scope>
    <source>
        <strain evidence="4">JA-Hopewell-2020-01-JO</strain>
        <tissue evidence="4">Whole body</tissue>
    </source>
</reference>
<feature type="transmembrane region" description="Helical" evidence="2">
    <location>
        <begin position="164"/>
        <end position="190"/>
    </location>
</feature>
<dbReference type="AlphaFoldDB" id="A0ABD1EMZ6"/>
<dbReference type="PANTHER" id="PTHR11360:SF111">
    <property type="entry name" value="CHASKI, ISOFORM A"/>
    <property type="match status" value="1"/>
</dbReference>
<feature type="transmembrane region" description="Helical" evidence="2">
    <location>
        <begin position="70"/>
        <end position="92"/>
    </location>
</feature>
<feature type="transmembrane region" description="Helical" evidence="2">
    <location>
        <begin position="475"/>
        <end position="495"/>
    </location>
</feature>
<keyword evidence="5" id="KW-1185">Reference proteome</keyword>
<feature type="domain" description="Major facilitator superfamily (MFS) profile" evidence="3">
    <location>
        <begin position="71"/>
        <end position="654"/>
    </location>
</feature>
<dbReference type="Gene3D" id="1.20.1250.20">
    <property type="entry name" value="MFS general substrate transporter like domains"/>
    <property type="match status" value="2"/>
</dbReference>
<evidence type="ECO:0000256" key="1">
    <source>
        <dbReference type="ARBA" id="ARBA00004141"/>
    </source>
</evidence>
<accession>A0ABD1EMZ6</accession>
<feature type="transmembrane region" description="Helical" evidence="2">
    <location>
        <begin position="632"/>
        <end position="651"/>
    </location>
</feature>
<comment type="caution">
    <text evidence="4">The sequence shown here is derived from an EMBL/GenBank/DDBJ whole genome shotgun (WGS) entry which is preliminary data.</text>
</comment>
<evidence type="ECO:0000313" key="5">
    <source>
        <dbReference type="Proteomes" id="UP001566132"/>
    </source>
</evidence>
<comment type="subcellular location">
    <subcellularLocation>
        <location evidence="1">Membrane</location>
        <topology evidence="1">Multi-pass membrane protein</topology>
    </subcellularLocation>
</comment>
<keyword evidence="2" id="KW-0472">Membrane</keyword>
<dbReference type="Pfam" id="PF07690">
    <property type="entry name" value="MFS_1"/>
    <property type="match status" value="2"/>
</dbReference>
<dbReference type="InterPro" id="IPR050327">
    <property type="entry name" value="Proton-linked_MCT"/>
</dbReference>
<feature type="transmembrane region" description="Helical" evidence="2">
    <location>
        <begin position="139"/>
        <end position="158"/>
    </location>
</feature>
<organism evidence="4 5">
    <name type="scientific">Hypothenemus hampei</name>
    <name type="common">Coffee berry borer</name>
    <dbReference type="NCBI Taxonomy" id="57062"/>
    <lineage>
        <taxon>Eukaryota</taxon>
        <taxon>Metazoa</taxon>
        <taxon>Ecdysozoa</taxon>
        <taxon>Arthropoda</taxon>
        <taxon>Hexapoda</taxon>
        <taxon>Insecta</taxon>
        <taxon>Pterygota</taxon>
        <taxon>Neoptera</taxon>
        <taxon>Endopterygota</taxon>
        <taxon>Coleoptera</taxon>
        <taxon>Polyphaga</taxon>
        <taxon>Cucujiformia</taxon>
        <taxon>Curculionidae</taxon>
        <taxon>Scolytinae</taxon>
        <taxon>Hypothenemus</taxon>
    </lineage>
</organism>
<keyword evidence="2" id="KW-0812">Transmembrane</keyword>
<keyword evidence="2" id="KW-1133">Transmembrane helix</keyword>
<evidence type="ECO:0000313" key="4">
    <source>
        <dbReference type="EMBL" id="KAL1497870.1"/>
    </source>
</evidence>
<evidence type="ECO:0000256" key="2">
    <source>
        <dbReference type="SAM" id="Phobius"/>
    </source>
</evidence>
<feature type="transmembrane region" description="Helical" evidence="2">
    <location>
        <begin position="226"/>
        <end position="247"/>
    </location>
</feature>
<dbReference type="PANTHER" id="PTHR11360">
    <property type="entry name" value="MONOCARBOXYLATE TRANSPORTER"/>
    <property type="match status" value="1"/>
</dbReference>
<dbReference type="InterPro" id="IPR011701">
    <property type="entry name" value="MFS"/>
</dbReference>
<dbReference type="SUPFAM" id="SSF103473">
    <property type="entry name" value="MFS general substrate transporter"/>
    <property type="match status" value="1"/>
</dbReference>
<gene>
    <name evidence="4" type="ORF">ABEB36_008757</name>
</gene>
<dbReference type="CDD" id="cd17352">
    <property type="entry name" value="MFS_MCT_SLC16"/>
    <property type="match status" value="1"/>
</dbReference>
<feature type="transmembrane region" description="Helical" evidence="2">
    <location>
        <begin position="564"/>
        <end position="588"/>
    </location>
</feature>
<protein>
    <recommendedName>
        <fullName evidence="3">Major facilitator superfamily (MFS) profile domain-containing protein</fullName>
    </recommendedName>
</protein>
<feature type="transmembrane region" description="Helical" evidence="2">
    <location>
        <begin position="197"/>
        <end position="220"/>
    </location>
</feature>
<proteinExistence type="predicted"/>
<feature type="transmembrane region" description="Helical" evidence="2">
    <location>
        <begin position="112"/>
        <end position="132"/>
    </location>
</feature>
<dbReference type="InterPro" id="IPR036259">
    <property type="entry name" value="MFS_trans_sf"/>
</dbReference>
<dbReference type="Proteomes" id="UP001566132">
    <property type="component" value="Unassembled WGS sequence"/>
</dbReference>
<feature type="transmembrane region" description="Helical" evidence="2">
    <location>
        <begin position="510"/>
        <end position="531"/>
    </location>
</feature>
<feature type="transmembrane region" description="Helical" evidence="2">
    <location>
        <begin position="600"/>
        <end position="620"/>
    </location>
</feature>
<sequence length="666" mass="74566">MATDERLQENLFIPLLEELENGHIKNKYNISEESLKNAYHLSVPTKETLLSSKVNLFVEQTKPKIPDGGWGWLVVFGCLFINLVSDGVGSTFGILNIEFLQEFKASNSATSLIGSLFLSVPLILGPLGSALVDRYGCKYMTVVGSLICTIGFVISAYVKNIWMMYLTFGVVSGIGFCLCYVTAVVSIAFWFEKHRTLALSIAASGTGFGTVIYSPLITYLVNQFGWRGSILIMAGLCANMCISGLLMRDPDWLKEEERKSTVKDDKLHSTVSKRKFEIEDIETSIFEKPQKNLSCSLIELPTYLHEHQHVPLEVLKKLSENTKLYDIILVNYPFLLSCKSISDTKLQSGLSHQDLKPTVVFNMRLKETIDVDDINSKHKEEIKRIPFHRSDSTKSKTHQGSNHPHYLQNIRFRKGSIGYRCAMLNLHRYKLTTSSCPNFLKNSVLEDDDEEEWYDEYVDVIKDITNLSLFNELHFSLLSISTIIMCIWFVVPYFYLPVHMTLSGYSENEASFALSLIGFTNIMGMILFGIIGDKLNVTKVYAICLMCCGLTCMAMMTFTANYTMLLISCGLFGFAFASVNTLTPPILVDLVPLDNFTMAYGLFLLCQGIGNLAGPPVAGLLYDITQSYEQSFYQAGIWVVVAGIIVGFIPYTTNRKIFGSGALAKS</sequence>
<feature type="transmembrane region" description="Helical" evidence="2">
    <location>
        <begin position="540"/>
        <end position="558"/>
    </location>
</feature>
<dbReference type="EMBL" id="JBDJPC010000006">
    <property type="protein sequence ID" value="KAL1497870.1"/>
    <property type="molecule type" value="Genomic_DNA"/>
</dbReference>